<feature type="domain" description="Aspartate/glutamate/uridylate kinase" evidence="13">
    <location>
        <begin position="10"/>
        <end position="288"/>
    </location>
</feature>
<sequence length="401" mass="42123">MKERPTDNPLVIKFGGTSVGGGAAFGRAASIAAEAAGQRPVVVVVSAMSGVTNLLLGHAAGAADSGGAEELREALAERHLRAIREAVAPERRPAVEERILGLLDDLVETIERPGESIKARRAGIAVFGERLSAEVLAGAMANAGAAAEVVAADPIATDRRFDEAEVDVEETERRCSRYIAPVIERGTVAVVPGFVGRAPDGSSTTLGRGGSDLSATVIGRALGSREVWIMSDVNGVLDADPRLVPDATLMPRLSYHEAHTFAGLGAKVLHHKTMEPAAESRMTVRVRNTFAPDTPGTRISADFADGDGVRCVALRRKVPMEIPCANGRRSETAMVVCIGSPAERDLKLGLRLLRKAKIRFLHAGFASAGLVFVVDGERGEDALRLLHGSLVTADAGVEEVA</sequence>
<dbReference type="Gene3D" id="1.20.120.1320">
    <property type="entry name" value="Aspartokinase, catalytic domain"/>
    <property type="match status" value="1"/>
</dbReference>
<dbReference type="AlphaFoldDB" id="A0A6J4P390"/>
<comment type="pathway">
    <text evidence="2 12">Amino-acid biosynthesis; L-lysine biosynthesis via DAP pathway; (S)-tetrahydrodipicolinate from L-aspartate: step 1/4.</text>
</comment>
<evidence type="ECO:0000256" key="9">
    <source>
        <dbReference type="ARBA" id="ARBA00022840"/>
    </source>
</evidence>
<dbReference type="EC" id="2.7.2.4" evidence="4 11"/>
<comment type="pathway">
    <text evidence="12">Amino-acid biosynthesis; L-methionine biosynthesis via de novo pathway; L-homoserine from L-aspartate: step 1/3.</text>
</comment>
<dbReference type="UniPathway" id="UPA00050">
    <property type="reaction ID" value="UER00461"/>
</dbReference>
<dbReference type="InterPro" id="IPR036393">
    <property type="entry name" value="AceGlu_kinase-like_sf"/>
</dbReference>
<gene>
    <name evidence="14" type="ORF">AVDCRST_MAG22-1185</name>
</gene>
<dbReference type="GO" id="GO:0009089">
    <property type="term" value="P:lysine biosynthetic process via diaminopimelate"/>
    <property type="evidence" value="ECO:0007669"/>
    <property type="project" value="UniProtKB-UniPathway"/>
</dbReference>
<dbReference type="InterPro" id="IPR001341">
    <property type="entry name" value="Asp_kinase"/>
</dbReference>
<evidence type="ECO:0000256" key="5">
    <source>
        <dbReference type="ARBA" id="ARBA00016273"/>
    </source>
</evidence>
<dbReference type="GO" id="GO:0009090">
    <property type="term" value="P:homoserine biosynthetic process"/>
    <property type="evidence" value="ECO:0007669"/>
    <property type="project" value="TreeGrafter"/>
</dbReference>
<dbReference type="GO" id="GO:0019877">
    <property type="term" value="P:diaminopimelate biosynthetic process"/>
    <property type="evidence" value="ECO:0007669"/>
    <property type="project" value="UniProtKB-KW"/>
</dbReference>
<keyword evidence="7" id="KW-0547">Nucleotide-binding</keyword>
<dbReference type="PANTHER" id="PTHR21499:SF59">
    <property type="entry name" value="ASPARTOKINASE"/>
    <property type="match status" value="1"/>
</dbReference>
<evidence type="ECO:0000256" key="12">
    <source>
        <dbReference type="RuleBase" id="RU004249"/>
    </source>
</evidence>
<comment type="pathway">
    <text evidence="12">Amino-acid biosynthesis; L-threonine biosynthesis; L-threonine from L-aspartate: step 1/5.</text>
</comment>
<dbReference type="UniPathway" id="UPA00034">
    <property type="reaction ID" value="UER00015"/>
</dbReference>
<dbReference type="GO" id="GO:0005829">
    <property type="term" value="C:cytosol"/>
    <property type="evidence" value="ECO:0007669"/>
    <property type="project" value="TreeGrafter"/>
</dbReference>
<dbReference type="PANTHER" id="PTHR21499">
    <property type="entry name" value="ASPARTATE KINASE"/>
    <property type="match status" value="1"/>
</dbReference>
<dbReference type="GO" id="GO:0009088">
    <property type="term" value="P:threonine biosynthetic process"/>
    <property type="evidence" value="ECO:0007669"/>
    <property type="project" value="UniProtKB-UniPathway"/>
</dbReference>
<dbReference type="SUPFAM" id="SSF53633">
    <property type="entry name" value="Carbamate kinase-like"/>
    <property type="match status" value="1"/>
</dbReference>
<dbReference type="GO" id="GO:0004072">
    <property type="term" value="F:aspartate kinase activity"/>
    <property type="evidence" value="ECO:0007669"/>
    <property type="project" value="UniProtKB-EC"/>
</dbReference>
<evidence type="ECO:0000256" key="2">
    <source>
        <dbReference type="ARBA" id="ARBA00004766"/>
    </source>
</evidence>
<evidence type="ECO:0000256" key="10">
    <source>
        <dbReference type="ARBA" id="ARBA00022915"/>
    </source>
</evidence>
<evidence type="ECO:0000256" key="6">
    <source>
        <dbReference type="ARBA" id="ARBA00022679"/>
    </source>
</evidence>
<organism evidence="14">
    <name type="scientific">uncultured Rubrobacteraceae bacterium</name>
    <dbReference type="NCBI Taxonomy" id="349277"/>
    <lineage>
        <taxon>Bacteria</taxon>
        <taxon>Bacillati</taxon>
        <taxon>Actinomycetota</taxon>
        <taxon>Rubrobacteria</taxon>
        <taxon>Rubrobacterales</taxon>
        <taxon>Rubrobacteraceae</taxon>
        <taxon>environmental samples</taxon>
    </lineage>
</organism>
<evidence type="ECO:0000256" key="1">
    <source>
        <dbReference type="ARBA" id="ARBA00002843"/>
    </source>
</evidence>
<proteinExistence type="inferred from homology"/>
<protein>
    <recommendedName>
        <fullName evidence="5 11">Aspartokinase</fullName>
        <ecNumber evidence="4 11">2.7.2.4</ecNumber>
    </recommendedName>
</protein>
<dbReference type="EMBL" id="CADCUV010000055">
    <property type="protein sequence ID" value="CAA9402421.1"/>
    <property type="molecule type" value="Genomic_DNA"/>
</dbReference>
<dbReference type="PROSITE" id="PS00324">
    <property type="entry name" value="ASPARTOKINASE"/>
    <property type="match status" value="1"/>
</dbReference>
<dbReference type="Pfam" id="PF00696">
    <property type="entry name" value="AA_kinase"/>
    <property type="match status" value="1"/>
</dbReference>
<evidence type="ECO:0000256" key="3">
    <source>
        <dbReference type="ARBA" id="ARBA00010122"/>
    </source>
</evidence>
<comment type="catalytic activity">
    <reaction evidence="11">
        <text>L-aspartate + ATP = 4-phospho-L-aspartate + ADP</text>
        <dbReference type="Rhea" id="RHEA:23776"/>
        <dbReference type="ChEBI" id="CHEBI:29991"/>
        <dbReference type="ChEBI" id="CHEBI:30616"/>
        <dbReference type="ChEBI" id="CHEBI:57535"/>
        <dbReference type="ChEBI" id="CHEBI:456216"/>
        <dbReference type="EC" id="2.7.2.4"/>
    </reaction>
</comment>
<dbReference type="NCBIfam" id="TIGR00657">
    <property type="entry name" value="asp_kinases"/>
    <property type="match status" value="1"/>
</dbReference>
<evidence type="ECO:0000256" key="11">
    <source>
        <dbReference type="RuleBase" id="RU003448"/>
    </source>
</evidence>
<keyword evidence="6 11" id="KW-0808">Transferase</keyword>
<evidence type="ECO:0000259" key="13">
    <source>
        <dbReference type="Pfam" id="PF00696"/>
    </source>
</evidence>
<dbReference type="InterPro" id="IPR001048">
    <property type="entry name" value="Asp/Glu/Uridylate_kinase"/>
</dbReference>
<accession>A0A6J4P390</accession>
<evidence type="ECO:0000313" key="14">
    <source>
        <dbReference type="EMBL" id="CAA9402421.1"/>
    </source>
</evidence>
<comment type="similarity">
    <text evidence="3 11">Belongs to the aspartokinase family.</text>
</comment>
<dbReference type="InterPro" id="IPR042199">
    <property type="entry name" value="AsparK_Bifunc_asparK/hSer_DH"/>
</dbReference>
<dbReference type="InterPro" id="IPR018042">
    <property type="entry name" value="Aspartate_kinase_CS"/>
</dbReference>
<dbReference type="UniPathway" id="UPA00051">
    <property type="reaction ID" value="UER00462"/>
</dbReference>
<keyword evidence="10" id="KW-0220">Diaminopimelate biosynthesis</keyword>
<keyword evidence="12" id="KW-0028">Amino-acid biosynthesis</keyword>
<reference evidence="14" key="1">
    <citation type="submission" date="2020-02" db="EMBL/GenBank/DDBJ databases">
        <authorList>
            <person name="Meier V. D."/>
        </authorList>
    </citation>
    <scope>NUCLEOTIDE SEQUENCE</scope>
    <source>
        <strain evidence="14">AVDCRST_MAG22</strain>
    </source>
</reference>
<dbReference type="GO" id="GO:0005524">
    <property type="term" value="F:ATP binding"/>
    <property type="evidence" value="ECO:0007669"/>
    <property type="project" value="UniProtKB-KW"/>
</dbReference>
<evidence type="ECO:0000256" key="8">
    <source>
        <dbReference type="ARBA" id="ARBA00022777"/>
    </source>
</evidence>
<evidence type="ECO:0000256" key="4">
    <source>
        <dbReference type="ARBA" id="ARBA00013059"/>
    </source>
</evidence>
<name>A0A6J4P390_9ACTN</name>
<keyword evidence="8 11" id="KW-0418">Kinase</keyword>
<dbReference type="Gene3D" id="3.40.1160.10">
    <property type="entry name" value="Acetylglutamate kinase-like"/>
    <property type="match status" value="1"/>
</dbReference>
<comment type="function">
    <text evidence="1">Catalyzes the phosphorylation of the beta-carboxyl group of aspartic acid with ATP to yield 4-phospho-L-aspartate, which is involved in the branched biosynthetic pathway leading to the biosynthesis of amino acids lysine, threonine, isoleucine and methionine.</text>
</comment>
<keyword evidence="9" id="KW-0067">ATP-binding</keyword>
<evidence type="ECO:0000256" key="7">
    <source>
        <dbReference type="ARBA" id="ARBA00022741"/>
    </source>
</evidence>